<evidence type="ECO:0000313" key="2">
    <source>
        <dbReference type="Proteomes" id="UP000095765"/>
    </source>
</evidence>
<dbReference type="EMBL" id="CZBE01000034">
    <property type="protein sequence ID" value="CUQ19225.1"/>
    <property type="molecule type" value="Genomic_DNA"/>
</dbReference>
<gene>
    <name evidence="1" type="ORF">ERS852551_03485</name>
</gene>
<sequence>MSSKDTARRTEIIIYFAGVDISQSIRPYLLTMTYTDNEEDRTDDLQITLDDRDRTWVRWLSTPAPTIAEDSSGWKVGDTVIANGRPQYSSYGGQPGVELTNYQGKITLLNLKDGVPYPIHVDQKGWFAESQVQKDNEIPQAAQEGGSAKGAKIRAFIIQKNWNGTGKDRKLDCGVFELDSIDFSGPPGKVSMKATSIPYSSTMRMQIKTKAWENVKLSTIANDLAGQNGMQCMYESSYDPLYTRKEQVKKTDLVFLQELCKSAGISLKVTSNTIVLFDAAEYEQKPPVLTISYGNSDITRASFGTSYTDTAYSSCHVAYEDPQTGQKIEGEYQQPGEGSGQVLEVNERVTSAAEAKELAKKRLRQKNKGEVKAEFTLVGNVGLVAGLTVQVEGYGFFDGKYIIETATHNPTGGYSVGLKLRRVLEGY</sequence>
<dbReference type="RefSeq" id="WP_024731206.1">
    <property type="nucleotide sequence ID" value="NZ_CABIWA010000024.1"/>
</dbReference>
<accession>A0A174UHL2</accession>
<name>A0A174UHL2_9FIRM</name>
<protein>
    <submittedName>
        <fullName evidence="1">Phage protein D</fullName>
    </submittedName>
</protein>
<dbReference type="SUPFAM" id="SSF69279">
    <property type="entry name" value="Phage tail proteins"/>
    <property type="match status" value="1"/>
</dbReference>
<dbReference type="AlphaFoldDB" id="A0A174UHL2"/>
<dbReference type="GeneID" id="72463483"/>
<dbReference type="Pfam" id="PF05954">
    <property type="entry name" value="Phage_GPD"/>
    <property type="match status" value="1"/>
</dbReference>
<organism evidence="1 2">
    <name type="scientific">Anaerotruncus colihominis</name>
    <dbReference type="NCBI Taxonomy" id="169435"/>
    <lineage>
        <taxon>Bacteria</taxon>
        <taxon>Bacillati</taxon>
        <taxon>Bacillota</taxon>
        <taxon>Clostridia</taxon>
        <taxon>Eubacteriales</taxon>
        <taxon>Oscillospiraceae</taxon>
        <taxon>Anaerotruncus</taxon>
    </lineage>
</organism>
<evidence type="ECO:0000313" key="1">
    <source>
        <dbReference type="EMBL" id="CUQ19225.1"/>
    </source>
</evidence>
<reference evidence="1 2" key="1">
    <citation type="submission" date="2015-09" db="EMBL/GenBank/DDBJ databases">
        <authorList>
            <consortium name="Pathogen Informatics"/>
        </authorList>
    </citation>
    <scope>NUCLEOTIDE SEQUENCE [LARGE SCALE GENOMIC DNA]</scope>
    <source>
        <strain evidence="1 2">2789STDY5834939</strain>
    </source>
</reference>
<proteinExistence type="predicted"/>
<dbReference type="Proteomes" id="UP000095765">
    <property type="component" value="Unassembled WGS sequence"/>
</dbReference>